<dbReference type="GO" id="GO:0032259">
    <property type="term" value="P:methylation"/>
    <property type="evidence" value="ECO:0007669"/>
    <property type="project" value="UniProtKB-KW"/>
</dbReference>
<proteinExistence type="inferred from homology"/>
<dbReference type="InterPro" id="IPR003754">
    <property type="entry name" value="4pyrrol_synth_uPrphyn_synth"/>
</dbReference>
<keyword evidence="7" id="KW-0627">Porphyrin biosynthesis</keyword>
<dbReference type="InterPro" id="IPR035996">
    <property type="entry name" value="4pyrrol_Methylase_sf"/>
</dbReference>
<dbReference type="PROSITE" id="PS00839">
    <property type="entry name" value="SUMT_1"/>
    <property type="match status" value="1"/>
</dbReference>
<dbReference type="Pfam" id="PF00590">
    <property type="entry name" value="TP_methylase"/>
    <property type="match status" value="1"/>
</dbReference>
<evidence type="ECO:0000313" key="13">
    <source>
        <dbReference type="Proteomes" id="UP000007993"/>
    </source>
</evidence>
<evidence type="ECO:0000256" key="1">
    <source>
        <dbReference type="ARBA" id="ARBA00005879"/>
    </source>
</evidence>
<keyword evidence="6" id="KW-0949">S-adenosyl-L-methionine</keyword>
<dbReference type="InterPro" id="IPR036108">
    <property type="entry name" value="4pyrrol_syn_uPrphyn_synt_sf"/>
</dbReference>
<keyword evidence="3" id="KW-0169">Cobalamin biosynthesis</keyword>
<reference evidence="12 13" key="1">
    <citation type="journal article" date="2013" name="Mar. Genomics">
        <title>Expression of sulfatases in Rhodopirellula baltica and the diversity of sulfatases in the genus Rhodopirellula.</title>
        <authorList>
            <person name="Wegner C.E."/>
            <person name="Richter-Heitmann T."/>
            <person name="Klindworth A."/>
            <person name="Klockow C."/>
            <person name="Richter M."/>
            <person name="Achstetter T."/>
            <person name="Glockner F.O."/>
            <person name="Harder J."/>
        </authorList>
    </citation>
    <scope>NUCLEOTIDE SEQUENCE [LARGE SCALE GENOMIC DNA]</scope>
    <source>
        <strain evidence="12 13">SH28</strain>
    </source>
</reference>
<evidence type="ECO:0000256" key="9">
    <source>
        <dbReference type="ARBA" id="ARBA00060548"/>
    </source>
</evidence>
<dbReference type="FunFam" id="3.40.1010.10:FF:000001">
    <property type="entry name" value="Siroheme synthase"/>
    <property type="match status" value="1"/>
</dbReference>
<evidence type="ECO:0000256" key="3">
    <source>
        <dbReference type="ARBA" id="ARBA00022573"/>
    </source>
</evidence>
<evidence type="ECO:0000313" key="12">
    <source>
        <dbReference type="EMBL" id="EKK02558.1"/>
    </source>
</evidence>
<dbReference type="PANTHER" id="PTHR45790:SF3">
    <property type="entry name" value="S-ADENOSYL-L-METHIONINE-DEPENDENT UROPORPHYRINOGEN III METHYLTRANSFERASE, CHLOROPLASTIC"/>
    <property type="match status" value="1"/>
</dbReference>
<evidence type="ECO:0000256" key="4">
    <source>
        <dbReference type="ARBA" id="ARBA00022603"/>
    </source>
</evidence>
<evidence type="ECO:0000256" key="5">
    <source>
        <dbReference type="ARBA" id="ARBA00022679"/>
    </source>
</evidence>
<dbReference type="SUPFAM" id="SSF53790">
    <property type="entry name" value="Tetrapyrrole methylase"/>
    <property type="match status" value="1"/>
</dbReference>
<dbReference type="CDD" id="cd06578">
    <property type="entry name" value="HemD"/>
    <property type="match status" value="1"/>
</dbReference>
<dbReference type="AlphaFoldDB" id="K5DJD4"/>
<dbReference type="PANTHER" id="PTHR45790">
    <property type="entry name" value="SIROHEME SYNTHASE-RELATED"/>
    <property type="match status" value="1"/>
</dbReference>
<dbReference type="NCBIfam" id="TIGR01469">
    <property type="entry name" value="cobA_cysG_Cterm"/>
    <property type="match status" value="1"/>
</dbReference>
<comment type="similarity">
    <text evidence="1">Belongs to the precorrin methyltransferase family.</text>
</comment>
<comment type="pathway">
    <text evidence="8">Porphyrin-containing compound metabolism; siroheme biosynthesis; precorrin-2 from uroporphyrinogen III: step 1/1.</text>
</comment>
<dbReference type="InterPro" id="IPR000878">
    <property type="entry name" value="4pyrrol_Mease"/>
</dbReference>
<organism evidence="12 13">
    <name type="scientific">Rhodopirellula baltica SH28</name>
    <dbReference type="NCBI Taxonomy" id="993517"/>
    <lineage>
        <taxon>Bacteria</taxon>
        <taxon>Pseudomonadati</taxon>
        <taxon>Planctomycetota</taxon>
        <taxon>Planctomycetia</taxon>
        <taxon>Pirellulales</taxon>
        <taxon>Pirellulaceae</taxon>
        <taxon>Rhodopirellula</taxon>
    </lineage>
</organism>
<dbReference type="EC" id="2.1.1.107" evidence="2"/>
<comment type="pathway">
    <text evidence="9">Cofactor biosynthesis; adenosylcobalamin biosynthesis; precorrin-2 from uroporphyrinogen III: step 1/1.</text>
</comment>
<dbReference type="InterPro" id="IPR006366">
    <property type="entry name" value="CobA/CysG_C"/>
</dbReference>
<evidence type="ECO:0000256" key="8">
    <source>
        <dbReference type="ARBA" id="ARBA00025705"/>
    </source>
</evidence>
<dbReference type="InterPro" id="IPR014777">
    <property type="entry name" value="4pyrrole_Mease_sub1"/>
</dbReference>
<dbReference type="SUPFAM" id="SSF69618">
    <property type="entry name" value="HemD-like"/>
    <property type="match status" value="1"/>
</dbReference>
<dbReference type="GO" id="GO:0019354">
    <property type="term" value="P:siroheme biosynthetic process"/>
    <property type="evidence" value="ECO:0007669"/>
    <property type="project" value="InterPro"/>
</dbReference>
<gene>
    <name evidence="12" type="ORF">RBSH_02192</name>
</gene>
<evidence type="ECO:0000256" key="2">
    <source>
        <dbReference type="ARBA" id="ARBA00012162"/>
    </source>
</evidence>
<dbReference type="CDD" id="cd11642">
    <property type="entry name" value="SUMT"/>
    <property type="match status" value="1"/>
</dbReference>
<accession>K5DJD4</accession>
<protein>
    <recommendedName>
        <fullName evidence="2">uroporphyrinogen-III C-methyltransferase</fullName>
        <ecNumber evidence="2">2.1.1.107</ecNumber>
    </recommendedName>
</protein>
<evidence type="ECO:0000256" key="7">
    <source>
        <dbReference type="ARBA" id="ARBA00023244"/>
    </source>
</evidence>
<dbReference type="FunFam" id="3.30.950.10:FF:000001">
    <property type="entry name" value="Siroheme synthase"/>
    <property type="match status" value="1"/>
</dbReference>
<dbReference type="EMBL" id="AMCW01000055">
    <property type="protein sequence ID" value="EKK02558.1"/>
    <property type="molecule type" value="Genomic_DNA"/>
</dbReference>
<dbReference type="GO" id="GO:0004851">
    <property type="term" value="F:uroporphyrin-III C-methyltransferase activity"/>
    <property type="evidence" value="ECO:0007669"/>
    <property type="project" value="UniProtKB-EC"/>
</dbReference>
<dbReference type="InterPro" id="IPR050161">
    <property type="entry name" value="Siro_Cobalamin_biosynth"/>
</dbReference>
<feature type="domain" description="Tetrapyrrole biosynthesis uroporphyrinogen III synthase" evidence="11">
    <location>
        <begin position="276"/>
        <end position="502"/>
    </location>
</feature>
<sequence>MNSELALSETTPGFVALVGAGPGHPGLLTLRGRECLQDCEVVLYDGLSNVEMLVHAPQAVHQCVGKHGQSRIWKQGEIIAEMIRHAKEGKRVVRLKGGDPAVFARTSEEVNALKAERIPFEIVPGITAALAAGSYAGIPITHRGIASAVALVTGHEEPGKAKSDLDWPALARFPGTLVIYMGVTTAKQWTDALIGSGKDPKTPCAILRRCSLPDQQKIQCRLDEVAGHLTPASKFRPPVITIVGEVTGLAESMDWFSRRPLSGKNVLVTRPKDQADQLAKPLEELGANVIVQPAIKICAPDDWSEVDAAIDQIETFDSLVFTSRNGVKSFLDRLLDVGRDMRCLGGLKIAVVGDATANVLATYHLRADWIPESFDADALLTTLQNAEPPLKSTLVVRTQRGRDVITDGLRASGTQVREVVAYENRDVPEMDPATRGKIDEQPLDWITLTSPATARNVHRWLGDSIGETRIAVISPLTAQTVRELGWRVDAVAASATMQSLTQAILDAETT</sequence>
<evidence type="ECO:0000256" key="6">
    <source>
        <dbReference type="ARBA" id="ARBA00022691"/>
    </source>
</evidence>
<dbReference type="Gene3D" id="3.40.1010.10">
    <property type="entry name" value="Cobalt-precorrin-4 Transmethylase, Domain 1"/>
    <property type="match status" value="1"/>
</dbReference>
<dbReference type="Gene3D" id="3.30.950.10">
    <property type="entry name" value="Methyltransferase, Cobalt-precorrin-4 Transmethylase, Domain 2"/>
    <property type="match status" value="1"/>
</dbReference>
<feature type="domain" description="Tetrapyrrole methylase" evidence="10">
    <location>
        <begin position="15"/>
        <end position="225"/>
    </location>
</feature>
<dbReference type="RefSeq" id="WP_007331990.1">
    <property type="nucleotide sequence ID" value="NZ_AMCW01000055.1"/>
</dbReference>
<evidence type="ECO:0000259" key="11">
    <source>
        <dbReference type="Pfam" id="PF02602"/>
    </source>
</evidence>
<keyword evidence="4 12" id="KW-0489">Methyltransferase</keyword>
<comment type="caution">
    <text evidence="12">The sequence shown here is derived from an EMBL/GenBank/DDBJ whole genome shotgun (WGS) entry which is preliminary data.</text>
</comment>
<dbReference type="InterPro" id="IPR014776">
    <property type="entry name" value="4pyrrole_Mease_sub2"/>
</dbReference>
<dbReference type="FunFam" id="3.40.50.10090:FF:000032">
    <property type="entry name" value="Uroporphyrinogen III synthase/methyltransferase"/>
    <property type="match status" value="1"/>
</dbReference>
<dbReference type="Pfam" id="PF02602">
    <property type="entry name" value="HEM4"/>
    <property type="match status" value="1"/>
</dbReference>
<dbReference type="InterPro" id="IPR003043">
    <property type="entry name" value="Uropor_MeTrfase_CS"/>
</dbReference>
<dbReference type="NCBIfam" id="NF004790">
    <property type="entry name" value="PRK06136.1"/>
    <property type="match status" value="1"/>
</dbReference>
<keyword evidence="5 12" id="KW-0808">Transferase</keyword>
<dbReference type="PATRIC" id="fig|993517.3.peg.2377"/>
<dbReference type="Proteomes" id="UP000007993">
    <property type="component" value="Unassembled WGS sequence"/>
</dbReference>
<dbReference type="GO" id="GO:0009236">
    <property type="term" value="P:cobalamin biosynthetic process"/>
    <property type="evidence" value="ECO:0007669"/>
    <property type="project" value="UniProtKB-KW"/>
</dbReference>
<dbReference type="GO" id="GO:0004852">
    <property type="term" value="F:uroporphyrinogen-III synthase activity"/>
    <property type="evidence" value="ECO:0007669"/>
    <property type="project" value="InterPro"/>
</dbReference>
<name>K5DJD4_RHOBT</name>
<dbReference type="Gene3D" id="3.40.50.10090">
    <property type="match status" value="2"/>
</dbReference>
<evidence type="ECO:0000259" key="10">
    <source>
        <dbReference type="Pfam" id="PF00590"/>
    </source>
</evidence>